<accession>A0AA37CYQ4</accession>
<evidence type="ECO:0000256" key="1">
    <source>
        <dbReference type="ARBA" id="ARBA00022478"/>
    </source>
</evidence>
<dbReference type="CDD" id="cd01029">
    <property type="entry name" value="TOPRIM_primases"/>
    <property type="match status" value="1"/>
</dbReference>
<dbReference type="GO" id="GO:0006269">
    <property type="term" value="P:DNA replication, synthesis of primer"/>
    <property type="evidence" value="ECO:0007669"/>
    <property type="project" value="UniProtKB-KW"/>
</dbReference>
<dbReference type="GO" id="GO:1990077">
    <property type="term" value="C:primosome complex"/>
    <property type="evidence" value="ECO:0007669"/>
    <property type="project" value="UniProtKB-KW"/>
</dbReference>
<evidence type="ECO:0000256" key="4">
    <source>
        <dbReference type="ARBA" id="ARBA00022695"/>
    </source>
</evidence>
<evidence type="ECO:0000256" key="7">
    <source>
        <dbReference type="SAM" id="MobiDB-lite"/>
    </source>
</evidence>
<dbReference type="EMBL" id="BPNN01000046">
    <property type="protein sequence ID" value="GJA64318.1"/>
    <property type="molecule type" value="Genomic_DNA"/>
</dbReference>
<keyword evidence="4" id="KW-0548">Nucleotidyltransferase</keyword>
<dbReference type="GO" id="GO:0000428">
    <property type="term" value="C:DNA-directed RNA polymerase complex"/>
    <property type="evidence" value="ECO:0007669"/>
    <property type="project" value="UniProtKB-KW"/>
</dbReference>
<keyword evidence="1" id="KW-0240">DNA-directed RNA polymerase</keyword>
<dbReference type="Pfam" id="PF13362">
    <property type="entry name" value="Toprim_3"/>
    <property type="match status" value="1"/>
</dbReference>
<dbReference type="Pfam" id="PF06048">
    <property type="entry name" value="DUF927"/>
    <property type="match status" value="1"/>
</dbReference>
<keyword evidence="3" id="KW-0808">Transferase</keyword>
<gene>
    <name evidence="9" type="ORF">KAM351_29290</name>
</gene>
<evidence type="ECO:0000256" key="5">
    <source>
        <dbReference type="ARBA" id="ARBA00022705"/>
    </source>
</evidence>
<dbReference type="GO" id="GO:0008270">
    <property type="term" value="F:zinc ion binding"/>
    <property type="evidence" value="ECO:0007669"/>
    <property type="project" value="InterPro"/>
</dbReference>
<reference evidence="9" key="1">
    <citation type="submission" date="2021-07" db="EMBL/GenBank/DDBJ databases">
        <title>Draft genome sequence of carbapenem-resistant Aeromonas spp. in Japan.</title>
        <authorList>
            <person name="Maehana S."/>
            <person name="Suzuki M."/>
            <person name="Kitasato H."/>
        </authorList>
    </citation>
    <scope>NUCLEOTIDE SEQUENCE</scope>
    <source>
        <strain evidence="9">KAM351</strain>
    </source>
</reference>
<protein>
    <recommendedName>
        <fullName evidence="8">DNA primase/helicase Gp4 N-terminal Bacteriophage T7-like domain-containing protein</fullName>
    </recommendedName>
</protein>
<feature type="region of interest" description="Disordered" evidence="7">
    <location>
        <begin position="113"/>
        <end position="136"/>
    </location>
</feature>
<evidence type="ECO:0000313" key="9">
    <source>
        <dbReference type="EMBL" id="GJA64318.1"/>
    </source>
</evidence>
<evidence type="ECO:0000259" key="8">
    <source>
        <dbReference type="SMART" id="SM00778"/>
    </source>
</evidence>
<keyword evidence="2" id="KW-0639">Primosome</keyword>
<dbReference type="Gene3D" id="3.40.1360.10">
    <property type="match status" value="1"/>
</dbReference>
<proteinExistence type="predicted"/>
<dbReference type="InterPro" id="IPR036977">
    <property type="entry name" value="DNA_primase_Znf_CHC2"/>
</dbReference>
<dbReference type="Proteomes" id="UP000886934">
    <property type="component" value="Unassembled WGS sequence"/>
</dbReference>
<evidence type="ECO:0000313" key="10">
    <source>
        <dbReference type="Proteomes" id="UP000886934"/>
    </source>
</evidence>
<dbReference type="GO" id="GO:0004386">
    <property type="term" value="F:helicase activity"/>
    <property type="evidence" value="ECO:0007669"/>
    <property type="project" value="InterPro"/>
</dbReference>
<dbReference type="InterPro" id="IPR034154">
    <property type="entry name" value="TOPRIM_DnaG/twinkle"/>
</dbReference>
<evidence type="ECO:0000256" key="6">
    <source>
        <dbReference type="ARBA" id="ARBA00023163"/>
    </source>
</evidence>
<dbReference type="InterPro" id="IPR013237">
    <property type="entry name" value="Phage_T7_Gp4_N"/>
</dbReference>
<dbReference type="SUPFAM" id="SSF57783">
    <property type="entry name" value="Zinc beta-ribbon"/>
    <property type="match status" value="1"/>
</dbReference>
<dbReference type="Pfam" id="PF08273">
    <property type="entry name" value="Zn_Ribbon_Prim"/>
    <property type="match status" value="1"/>
</dbReference>
<dbReference type="Gene3D" id="3.90.580.10">
    <property type="entry name" value="Zinc finger, CHC2-type domain"/>
    <property type="match status" value="1"/>
</dbReference>
<comment type="caution">
    <text evidence="9">The sequence shown here is derived from an EMBL/GenBank/DDBJ whole genome shotgun (WGS) entry which is preliminary data.</text>
</comment>
<dbReference type="SMART" id="SM00778">
    <property type="entry name" value="Prim_Zn_Ribbon"/>
    <property type="match status" value="1"/>
</dbReference>
<dbReference type="GO" id="GO:0003677">
    <property type="term" value="F:DNA binding"/>
    <property type="evidence" value="ECO:0007669"/>
    <property type="project" value="InterPro"/>
</dbReference>
<feature type="compositionally biased region" description="Basic and acidic residues" evidence="7">
    <location>
        <begin position="123"/>
        <end position="134"/>
    </location>
</feature>
<sequence>MTMSMTTKGAASPRFVSDVAAAACGHWPELLAAVGIDTPSRGKHGPCPFCGGSDRFRLDDKGGRGTWICNQCGSGDGLDLLARVTGKSTKEAAELIAPLVGLSAGGLDPVERERIHQQQQARAEQERKQDEQQRQKAARRAAAIISDCEQGNTPYVERKGFGSHLNAVNRTLIREGGENYPAGSLVIPLTNEAGELVNVQLIRADGTKRYLAGGQKAGAFHRIEGGELVAICEGYATGLSVHLASWATVYCAMDCGNLAVVAAIARRQHPEARILLCGDNDEHTQGNPGKTKAEQAAAAIGGLVALPPIAGDWNDYHRAHGLTATKEAIMSASTAPVIDHPPSEMGTQAASTHGGIARTLGENTWNQGEITQQDQDASQKEGAPWQAEVVPLHPVRDDEKEKGQDLPIGFEIRGDRLCAWEQVRRGDDARQELVPISSPVRVLAETADEHGRGYGRLLEWQDSAGRVRRWAMPVRSLVPRNGEEVFSALLDAGLPFISLDHKRKLAAYLMACQPERRITCVERTGWYGRAYVLPQGSMGPDADGVILQTAGYAANDFTERGTLAEWQQGVAGLAVGNSRLCFALSLAFAAPLLSLVGMEGGGFHLKGESTDGKTTIMKAAASVYGNPDRYSQTWRATGNAIEGNASRRNDALLCLDELGELDGREAGQVAYMLANGQGKGRSKQDGELRERKAWRLLFLSTGELSLEDHAASAGQRTQAGMEVRTIQIPSDTGQHGAFEWLHGMAGGRTFADTLKANADHQHGTAFRTYVEALAGDLEAHSERLRAEIKRIAAELTPHGAGNQVGRAINRFALVAAAGELATRLGVTGWPEGEAIRAVRVCLKAWLAERGHLGNKEDAATLAQIRAFMRAHQYTRFVDVSDPNHRPANVVGYRRNPRHGTSDELEFWVDPSGWVEITSGRDAKKAAKLSAKAGYLLGGEGRYQLLRPLPTGKRARVYVLTDLVLADDAEGQEDE</sequence>
<organism evidence="9 10">
    <name type="scientific">Aeromonas caviae</name>
    <name type="common">Aeromonas punctata</name>
    <dbReference type="NCBI Taxonomy" id="648"/>
    <lineage>
        <taxon>Bacteria</taxon>
        <taxon>Pseudomonadati</taxon>
        <taxon>Pseudomonadota</taxon>
        <taxon>Gammaproteobacteria</taxon>
        <taxon>Aeromonadales</taxon>
        <taxon>Aeromonadaceae</taxon>
        <taxon>Aeromonas</taxon>
    </lineage>
</organism>
<dbReference type="AlphaFoldDB" id="A0AA37CYQ4"/>
<keyword evidence="5" id="KW-0235">DNA replication</keyword>
<dbReference type="InterPro" id="IPR009270">
    <property type="entry name" value="DUF927"/>
</dbReference>
<dbReference type="InterPro" id="IPR006171">
    <property type="entry name" value="TOPRIM_dom"/>
</dbReference>
<evidence type="ECO:0000256" key="3">
    <source>
        <dbReference type="ARBA" id="ARBA00022679"/>
    </source>
</evidence>
<feature type="domain" description="DNA primase/helicase Gp4 N-terminal Bacteriophage T7-like" evidence="8">
    <location>
        <begin position="42"/>
        <end position="78"/>
    </location>
</feature>
<evidence type="ECO:0000256" key="2">
    <source>
        <dbReference type="ARBA" id="ARBA00022515"/>
    </source>
</evidence>
<name>A0AA37CYQ4_AERCA</name>
<dbReference type="GO" id="GO:0016779">
    <property type="term" value="F:nucleotidyltransferase activity"/>
    <property type="evidence" value="ECO:0007669"/>
    <property type="project" value="UniProtKB-KW"/>
</dbReference>
<keyword evidence="6" id="KW-0804">Transcription</keyword>